<evidence type="ECO:0000313" key="3">
    <source>
        <dbReference type="EMBL" id="KAK7794130.1"/>
    </source>
</evidence>
<dbReference type="InterPro" id="IPR037898">
    <property type="entry name" value="NudC_fam"/>
</dbReference>
<feature type="domain" description="CS" evidence="2">
    <location>
        <begin position="147"/>
        <end position="242"/>
    </location>
</feature>
<dbReference type="InterPro" id="IPR007052">
    <property type="entry name" value="CS_dom"/>
</dbReference>
<accession>A0AAN9VD74</accession>
<dbReference type="EMBL" id="JAZDUA010000346">
    <property type="protein sequence ID" value="KAK7794130.1"/>
    <property type="molecule type" value="Genomic_DNA"/>
</dbReference>
<name>A0AAN9VD74_9ORTH</name>
<dbReference type="InterPro" id="IPR008978">
    <property type="entry name" value="HSP20-like_chaperone"/>
</dbReference>
<dbReference type="GO" id="GO:0051082">
    <property type="term" value="F:unfolded protein binding"/>
    <property type="evidence" value="ECO:0007669"/>
    <property type="project" value="TreeGrafter"/>
</dbReference>
<dbReference type="GO" id="GO:0005737">
    <property type="term" value="C:cytoplasm"/>
    <property type="evidence" value="ECO:0007669"/>
    <property type="project" value="TreeGrafter"/>
</dbReference>
<dbReference type="PANTHER" id="PTHR12356">
    <property type="entry name" value="NUCLEAR MOVEMENT PROTEIN NUDC"/>
    <property type="match status" value="1"/>
</dbReference>
<sequence>MAKSKHDEVLLGILKEETHLYPFLDVIFGFLYRCTDFYQIQHHPEEKLGFPPGIAQNIVTKVFKKWEAVAEQDRKFCERQRLCGTSDGAPPAIQEVEISDVTDTPNPAIEPMEVITEKLSLEEIPSAPKEKDAQKQYQSSDTSYNGAIRDGYQWSQSISDLDVQVTVPPHITKGRDVKVNVSSSHISVSVASESSSKEWNTLLEKELSWKTNKDESVWSLVSGQYIQIHLEKQQERWWDALFISEPKIDLQKIDASRPMEDLSQEEQMKIQELMWNQERKRKGLPTSDNMALEKMLREAWDKEGSPFKGRPYNPNEINFGNNTIGIPECEGNT</sequence>
<organism evidence="3 4">
    <name type="scientific">Gryllus longicercus</name>
    <dbReference type="NCBI Taxonomy" id="2509291"/>
    <lineage>
        <taxon>Eukaryota</taxon>
        <taxon>Metazoa</taxon>
        <taxon>Ecdysozoa</taxon>
        <taxon>Arthropoda</taxon>
        <taxon>Hexapoda</taxon>
        <taxon>Insecta</taxon>
        <taxon>Pterygota</taxon>
        <taxon>Neoptera</taxon>
        <taxon>Polyneoptera</taxon>
        <taxon>Orthoptera</taxon>
        <taxon>Ensifera</taxon>
        <taxon>Gryllidea</taxon>
        <taxon>Grylloidea</taxon>
        <taxon>Gryllidae</taxon>
        <taxon>Gryllinae</taxon>
        <taxon>Gryllus</taxon>
    </lineage>
</organism>
<keyword evidence="4" id="KW-1185">Reference proteome</keyword>
<reference evidence="3 4" key="1">
    <citation type="submission" date="2024-03" db="EMBL/GenBank/DDBJ databases">
        <title>The genome assembly and annotation of the cricket Gryllus longicercus Weissman &amp; Gray.</title>
        <authorList>
            <person name="Szrajer S."/>
            <person name="Gray D."/>
            <person name="Ylla G."/>
        </authorList>
    </citation>
    <scope>NUCLEOTIDE SEQUENCE [LARGE SCALE GENOMIC DNA]</scope>
    <source>
        <strain evidence="3">DAG 2021-001</strain>
        <tissue evidence="3">Whole body minus gut</tissue>
    </source>
</reference>
<dbReference type="Pfam" id="PF14050">
    <property type="entry name" value="Nudc_N"/>
    <property type="match status" value="1"/>
</dbReference>
<keyword evidence="1" id="KW-0597">Phosphoprotein</keyword>
<dbReference type="PANTHER" id="PTHR12356:SF19">
    <property type="entry name" value="NUDC DOMAIN-CONTAINING PROTEIN 3"/>
    <property type="match status" value="1"/>
</dbReference>
<dbReference type="GO" id="GO:0006457">
    <property type="term" value="P:protein folding"/>
    <property type="evidence" value="ECO:0007669"/>
    <property type="project" value="TreeGrafter"/>
</dbReference>
<dbReference type="InterPro" id="IPR025934">
    <property type="entry name" value="NudC_N_dom"/>
</dbReference>
<evidence type="ECO:0000259" key="2">
    <source>
        <dbReference type="PROSITE" id="PS51203"/>
    </source>
</evidence>
<dbReference type="PROSITE" id="PS51203">
    <property type="entry name" value="CS"/>
    <property type="match status" value="1"/>
</dbReference>
<dbReference type="Pfam" id="PF04969">
    <property type="entry name" value="CS"/>
    <property type="match status" value="1"/>
</dbReference>
<proteinExistence type="predicted"/>
<evidence type="ECO:0000313" key="4">
    <source>
        <dbReference type="Proteomes" id="UP001378592"/>
    </source>
</evidence>
<dbReference type="Proteomes" id="UP001378592">
    <property type="component" value="Unassembled WGS sequence"/>
</dbReference>
<dbReference type="SUPFAM" id="SSF49764">
    <property type="entry name" value="HSP20-like chaperones"/>
    <property type="match status" value="1"/>
</dbReference>
<comment type="caution">
    <text evidence="3">The sequence shown here is derived from an EMBL/GenBank/DDBJ whole genome shotgun (WGS) entry which is preliminary data.</text>
</comment>
<evidence type="ECO:0000256" key="1">
    <source>
        <dbReference type="ARBA" id="ARBA00022553"/>
    </source>
</evidence>
<dbReference type="AlphaFoldDB" id="A0AAN9VD74"/>
<gene>
    <name evidence="3" type="ORF">R5R35_012616</name>
</gene>
<dbReference type="Gene3D" id="2.60.40.790">
    <property type="match status" value="1"/>
</dbReference>
<protein>
    <recommendedName>
        <fullName evidence="2">CS domain-containing protein</fullName>
    </recommendedName>
</protein>